<name>A0A7S7NRV6_PALFE</name>
<sequence length="274" mass="31473">MKLVFVLSALSAGLCLAQPPVDEILKRVADNQEKAAEARKTVVYRQDTFVRLLRTNGKMSREEKRQYTVTPDAKGTDKKLDKFEGRYERGGKILTYDKPKFQYKDTDIDGDLIEDLTDDMINDKKSRDGISKDLFPLTKDEQAHYTFKLEGTRKVGTVEAYRVSFEPKKEDASRCWAGEVLVHPEEFQPMMVTTKLSMKIPRAVKILFGIDIKQLGFSVSYRKVDDGLWFPATYGTEFGLKVLFGYKRNITMSLKNDDFRRTRAESSIAFEESK</sequence>
<feature type="chain" id="PRO_5032404890" description="Outer membrane lipoprotein-sorting protein" evidence="1">
    <location>
        <begin position="18"/>
        <end position="274"/>
    </location>
</feature>
<keyword evidence="1" id="KW-0732">Signal</keyword>
<accession>A0A7S7NRV6</accession>
<feature type="signal peptide" evidence="1">
    <location>
        <begin position="1"/>
        <end position="17"/>
    </location>
</feature>
<dbReference type="RefSeq" id="WP_194450330.1">
    <property type="nucleotide sequence ID" value="NZ_CP063849.1"/>
</dbReference>
<protein>
    <recommendedName>
        <fullName evidence="4">Outer membrane lipoprotein-sorting protein</fullName>
    </recommendedName>
</protein>
<reference evidence="2 3" key="1">
    <citation type="submission" date="2020-10" db="EMBL/GenBank/DDBJ databases">
        <title>Complete genome sequence of Paludibaculum fermentans P105T, a facultatively anaerobic acidobacterium capable of dissimilatory Fe(III) reduction.</title>
        <authorList>
            <person name="Dedysh S.N."/>
            <person name="Beletsky A.V."/>
            <person name="Kulichevskaya I.S."/>
            <person name="Mardanov A.V."/>
            <person name="Ravin N.V."/>
        </authorList>
    </citation>
    <scope>NUCLEOTIDE SEQUENCE [LARGE SCALE GENOMIC DNA]</scope>
    <source>
        <strain evidence="2 3">P105</strain>
    </source>
</reference>
<dbReference type="AlphaFoldDB" id="A0A7S7NRV6"/>
<evidence type="ECO:0000256" key="1">
    <source>
        <dbReference type="SAM" id="SignalP"/>
    </source>
</evidence>
<organism evidence="2 3">
    <name type="scientific">Paludibaculum fermentans</name>
    <dbReference type="NCBI Taxonomy" id="1473598"/>
    <lineage>
        <taxon>Bacteria</taxon>
        <taxon>Pseudomonadati</taxon>
        <taxon>Acidobacteriota</taxon>
        <taxon>Terriglobia</taxon>
        <taxon>Bryobacterales</taxon>
        <taxon>Bryobacteraceae</taxon>
        <taxon>Paludibaculum</taxon>
    </lineage>
</organism>
<gene>
    <name evidence="2" type="ORF">IRI77_01530</name>
</gene>
<evidence type="ECO:0008006" key="4">
    <source>
        <dbReference type="Google" id="ProtNLM"/>
    </source>
</evidence>
<dbReference type="KEGG" id="pfer:IRI77_01530"/>
<dbReference type="EMBL" id="CP063849">
    <property type="protein sequence ID" value="QOY88668.1"/>
    <property type="molecule type" value="Genomic_DNA"/>
</dbReference>
<keyword evidence="3" id="KW-1185">Reference proteome</keyword>
<dbReference type="Proteomes" id="UP000593892">
    <property type="component" value="Chromosome"/>
</dbReference>
<evidence type="ECO:0000313" key="3">
    <source>
        <dbReference type="Proteomes" id="UP000593892"/>
    </source>
</evidence>
<proteinExistence type="predicted"/>
<evidence type="ECO:0000313" key="2">
    <source>
        <dbReference type="EMBL" id="QOY88668.1"/>
    </source>
</evidence>